<name>A0AA36HIZ7_CYLNA</name>
<dbReference type="SUPFAM" id="SSF51338">
    <property type="entry name" value="Composite domain of metallo-dependent hydrolases"/>
    <property type="match status" value="1"/>
</dbReference>
<proteinExistence type="inferred from homology"/>
<dbReference type="NCBIfam" id="TIGR00221">
    <property type="entry name" value="nagA"/>
    <property type="match status" value="1"/>
</dbReference>
<keyword evidence="4" id="KW-0479">Metal-binding</keyword>
<dbReference type="Pfam" id="PF13377">
    <property type="entry name" value="Peripla_BP_3"/>
    <property type="match status" value="1"/>
</dbReference>
<dbReference type="InterPro" id="IPR035490">
    <property type="entry name" value="GlmS/FrlB_SIS"/>
</dbReference>
<keyword evidence="10" id="KW-0119">Carbohydrate metabolism</keyword>
<dbReference type="EMBL" id="CATQJL010000364">
    <property type="protein sequence ID" value="CAJ0610718.1"/>
    <property type="molecule type" value="Genomic_DNA"/>
</dbReference>
<dbReference type="Gene3D" id="3.40.50.10490">
    <property type="entry name" value="Glucose-6-phosphate isomerase like protein, domain 1"/>
    <property type="match status" value="2"/>
</dbReference>
<dbReference type="InterPro" id="IPR046335">
    <property type="entry name" value="LacI/GalR-like_sensor"/>
</dbReference>
<feature type="region of interest" description="Disordered" evidence="12">
    <location>
        <begin position="166"/>
        <end position="203"/>
    </location>
</feature>
<dbReference type="Gene3D" id="2.30.40.10">
    <property type="entry name" value="Urease, subunit C, domain 1"/>
    <property type="match status" value="1"/>
</dbReference>
<dbReference type="GO" id="GO:0008448">
    <property type="term" value="F:N-acetylglucosamine-6-phosphate deacetylase activity"/>
    <property type="evidence" value="ECO:0007669"/>
    <property type="project" value="UniProtKB-EC"/>
</dbReference>
<gene>
    <name evidence="14" type="ORF">CYNAS_LOCUS22701</name>
</gene>
<reference evidence="14" key="1">
    <citation type="submission" date="2023-07" db="EMBL/GenBank/DDBJ databases">
        <authorList>
            <consortium name="CYATHOMIX"/>
        </authorList>
    </citation>
    <scope>NUCLEOTIDE SEQUENCE</scope>
    <source>
        <strain evidence="14">N/A</strain>
    </source>
</reference>
<evidence type="ECO:0000256" key="4">
    <source>
        <dbReference type="ARBA" id="ARBA00022723"/>
    </source>
</evidence>
<evidence type="ECO:0000256" key="5">
    <source>
        <dbReference type="ARBA" id="ARBA00022737"/>
    </source>
</evidence>
<evidence type="ECO:0000256" key="7">
    <source>
        <dbReference type="ARBA" id="ARBA00023015"/>
    </source>
</evidence>
<dbReference type="GO" id="GO:0046872">
    <property type="term" value="F:metal ion binding"/>
    <property type="evidence" value="ECO:0007669"/>
    <property type="project" value="UniProtKB-KW"/>
</dbReference>
<organism evidence="14 15">
    <name type="scientific">Cylicocyclus nassatus</name>
    <name type="common">Nematode worm</name>
    <dbReference type="NCBI Taxonomy" id="53992"/>
    <lineage>
        <taxon>Eukaryota</taxon>
        <taxon>Metazoa</taxon>
        <taxon>Ecdysozoa</taxon>
        <taxon>Nematoda</taxon>
        <taxon>Chromadorea</taxon>
        <taxon>Rhabditida</taxon>
        <taxon>Rhabditina</taxon>
        <taxon>Rhabditomorpha</taxon>
        <taxon>Strongyloidea</taxon>
        <taxon>Strongylidae</taxon>
        <taxon>Cylicocyclus</taxon>
    </lineage>
</organism>
<keyword evidence="6" id="KW-0378">Hydrolase</keyword>
<keyword evidence="5" id="KW-0677">Repeat</keyword>
<dbReference type="Gene3D" id="3.40.50.2300">
    <property type="match status" value="2"/>
</dbReference>
<evidence type="ECO:0000256" key="3">
    <source>
        <dbReference type="ARBA" id="ARBA00018029"/>
    </source>
</evidence>
<dbReference type="InterPro" id="IPR011059">
    <property type="entry name" value="Metal-dep_hydrolase_composite"/>
</dbReference>
<dbReference type="InterPro" id="IPR046348">
    <property type="entry name" value="SIS_dom_sf"/>
</dbReference>
<feature type="domain" description="SIS" evidence="13">
    <location>
        <begin position="268"/>
        <end position="418"/>
    </location>
</feature>
<keyword evidence="9" id="KW-0804">Transcription</keyword>
<dbReference type="SUPFAM" id="SSF51556">
    <property type="entry name" value="Metallo-dependent hydrolases"/>
    <property type="match status" value="1"/>
</dbReference>
<keyword evidence="15" id="KW-1185">Reference proteome</keyword>
<evidence type="ECO:0000256" key="12">
    <source>
        <dbReference type="SAM" id="MobiDB-lite"/>
    </source>
</evidence>
<dbReference type="CDD" id="cd05008">
    <property type="entry name" value="SIS_GlmS_GlmD_1"/>
    <property type="match status" value="1"/>
</dbReference>
<evidence type="ECO:0000256" key="8">
    <source>
        <dbReference type="ARBA" id="ARBA00023125"/>
    </source>
</evidence>
<dbReference type="InterPro" id="IPR006680">
    <property type="entry name" value="Amidohydro-rel"/>
</dbReference>
<evidence type="ECO:0000313" key="14">
    <source>
        <dbReference type="EMBL" id="CAJ0610718.1"/>
    </source>
</evidence>
<sequence length="930" mass="97957">MSERRDLIQALTARGIKLVRIIAATEDPADGACVFVDDREAAYEITEHLIQLGHQRIGFLWGGISHRSSGERYAGYEAALKDYGMTVDKHLVVQGDYTFDDGFRGARRLLALREPPTAIFGSNDEIAAGVLAAAKSAGMNVPYDLSIAGFEDSPFSRQSWPPLTTAKQATEGHRPPRRTPADRAAAQRRLRRRAGTAAQPGLRATTGGCAVLRRRCARPAHAPFLPILPEPAMSLSDPTSTLMFAEAAEAADVVARQFSRNHATMETLAASLRAAPPPFVVTCARGSSDHAATYGKYLLETQLGLVVASASPSVGSVYAAPLQLRGALFIVISQSGKSPDLLRNAEAAKAAGARVIALVNVEDSPLAQLADTVIPLHAGAEKSVAATKSYLASLAALLQLAAYWKQDSNLRAALDLLPDAMRAAWQCDWSAVTDGLVEATNLFVLGRGLGLGAAQEAALKFKETCSLHAEAYSSAEVKHGPMALVDRGFPVLAFAQPDETGAGTRAVVDEFTARGAQVWLAGAGGNLPVAAAPHPLCAPLLTVQSFYRAINALALRRGFNPDLPPHLNKVTETDGRISALLPDAAPQIGQAAEQVDLGGGWLLPGFIDVQVNGGGGALFNNTPDVASLRTIAQAHRRFGTTAMLPTLISDDVGVMREAIGAMREAIAQGVPGVIGIHLEGPYIAPARKGTHDASKFRVPDEDEIALAASLDNGVTLLTLAPERVPLETIRALVERGVIVAAGHTAGTYEEIRAGLDAGVRGFTHLYNAMSPLQGREPGAVGAALEDRDSWIGIIVDGVHVHPASLRVALAAKPRGRLLLVTDAMPPVGADDPSYVLYGETITAIDGVVRNAAGALAGSALDMATAVRNTVQLLGQPLAEAARMASTYPAQFLNVDDRLGHIAEGYQADLVLLDDALQVRGTWIAGQYEAA</sequence>
<dbReference type="Gene3D" id="3.20.20.140">
    <property type="entry name" value="Metal-dependent hydrolases"/>
    <property type="match status" value="1"/>
</dbReference>
<comment type="similarity">
    <text evidence="1">Belongs to the metallo-dependent hydrolases superfamily. NagA family.</text>
</comment>
<dbReference type="GO" id="GO:0003677">
    <property type="term" value="F:DNA binding"/>
    <property type="evidence" value="ECO:0007669"/>
    <property type="project" value="UniProtKB-KW"/>
</dbReference>
<dbReference type="GO" id="GO:0097367">
    <property type="term" value="F:carbohydrate derivative binding"/>
    <property type="evidence" value="ECO:0007669"/>
    <property type="project" value="InterPro"/>
</dbReference>
<dbReference type="Proteomes" id="UP001176961">
    <property type="component" value="Unassembled WGS sequence"/>
</dbReference>
<dbReference type="InterPro" id="IPR003764">
    <property type="entry name" value="GlcNAc_6-P_deAcase"/>
</dbReference>
<protein>
    <recommendedName>
        <fullName evidence="3">N-acetylglucosamine-6-phosphate deacetylase</fullName>
        <ecNumber evidence="2">3.5.1.25</ecNumber>
    </recommendedName>
</protein>
<dbReference type="FunFam" id="3.20.20.140:FF:000004">
    <property type="entry name" value="N-acetylglucosamine-6-phosphate deacetylase"/>
    <property type="match status" value="1"/>
</dbReference>
<dbReference type="EC" id="3.5.1.25" evidence="2"/>
<evidence type="ECO:0000259" key="13">
    <source>
        <dbReference type="PROSITE" id="PS51464"/>
    </source>
</evidence>
<dbReference type="PROSITE" id="PS51464">
    <property type="entry name" value="SIS"/>
    <property type="match status" value="2"/>
</dbReference>
<dbReference type="InterPro" id="IPR001347">
    <property type="entry name" value="SIS_dom"/>
</dbReference>
<dbReference type="AlphaFoldDB" id="A0AA36HIZ7"/>
<dbReference type="PANTHER" id="PTHR11113">
    <property type="entry name" value="N-ACETYLGLUCOSAMINE-6-PHOSPHATE DEACETYLASE"/>
    <property type="match status" value="1"/>
</dbReference>
<keyword evidence="8" id="KW-0238">DNA-binding</keyword>
<dbReference type="GO" id="GO:0006046">
    <property type="term" value="P:N-acetylglucosamine catabolic process"/>
    <property type="evidence" value="ECO:0007669"/>
    <property type="project" value="TreeGrafter"/>
</dbReference>
<evidence type="ECO:0000313" key="15">
    <source>
        <dbReference type="Proteomes" id="UP001176961"/>
    </source>
</evidence>
<keyword evidence="7" id="KW-0805">Transcription regulation</keyword>
<evidence type="ECO:0000256" key="6">
    <source>
        <dbReference type="ARBA" id="ARBA00022801"/>
    </source>
</evidence>
<dbReference type="PANTHER" id="PTHR11113:SF14">
    <property type="entry name" value="N-ACETYLGLUCOSAMINE-6-PHOSPHATE DEACETYLASE"/>
    <property type="match status" value="1"/>
</dbReference>
<dbReference type="SUPFAM" id="SSF53822">
    <property type="entry name" value="Periplasmic binding protein-like I"/>
    <property type="match status" value="1"/>
</dbReference>
<dbReference type="InterPro" id="IPR035466">
    <property type="entry name" value="GlmS/AgaS_SIS"/>
</dbReference>
<dbReference type="Pfam" id="PF01380">
    <property type="entry name" value="SIS"/>
    <property type="match status" value="2"/>
</dbReference>
<dbReference type="FunFam" id="3.40.50.2300:FF:000215">
    <property type="entry name" value="LacI family DNA-binding transcriptional regulator"/>
    <property type="match status" value="1"/>
</dbReference>
<evidence type="ECO:0000256" key="2">
    <source>
        <dbReference type="ARBA" id="ARBA00011899"/>
    </source>
</evidence>
<dbReference type="InterPro" id="IPR032466">
    <property type="entry name" value="Metal_Hydrolase"/>
</dbReference>
<dbReference type="SUPFAM" id="SSF53697">
    <property type="entry name" value="SIS domain"/>
    <property type="match status" value="1"/>
</dbReference>
<comment type="caution">
    <text evidence="14">The sequence shown here is derived from an EMBL/GenBank/DDBJ whole genome shotgun (WGS) entry which is preliminary data.</text>
</comment>
<evidence type="ECO:0000256" key="9">
    <source>
        <dbReference type="ARBA" id="ARBA00023163"/>
    </source>
</evidence>
<evidence type="ECO:0000256" key="11">
    <source>
        <dbReference type="ARBA" id="ARBA00047647"/>
    </source>
</evidence>
<feature type="domain" description="SIS" evidence="13">
    <location>
        <begin position="432"/>
        <end position="564"/>
    </location>
</feature>
<evidence type="ECO:0000256" key="1">
    <source>
        <dbReference type="ARBA" id="ARBA00010716"/>
    </source>
</evidence>
<dbReference type="InterPro" id="IPR028082">
    <property type="entry name" value="Peripla_BP_I"/>
</dbReference>
<dbReference type="CDD" id="cd05009">
    <property type="entry name" value="SIS_GlmS_GlmD_2"/>
    <property type="match status" value="1"/>
</dbReference>
<dbReference type="CDD" id="cd00854">
    <property type="entry name" value="NagA"/>
    <property type="match status" value="1"/>
</dbReference>
<dbReference type="Pfam" id="PF01979">
    <property type="entry name" value="Amidohydro_1"/>
    <property type="match status" value="1"/>
</dbReference>
<evidence type="ECO:0000256" key="10">
    <source>
        <dbReference type="ARBA" id="ARBA00023277"/>
    </source>
</evidence>
<comment type="catalytic activity">
    <reaction evidence="11">
        <text>N-acetyl-D-glucosamine 6-phosphate + H2O = D-glucosamine 6-phosphate + acetate</text>
        <dbReference type="Rhea" id="RHEA:22936"/>
        <dbReference type="ChEBI" id="CHEBI:15377"/>
        <dbReference type="ChEBI" id="CHEBI:30089"/>
        <dbReference type="ChEBI" id="CHEBI:57513"/>
        <dbReference type="ChEBI" id="CHEBI:58725"/>
        <dbReference type="EC" id="3.5.1.25"/>
    </reaction>
</comment>
<accession>A0AA36HIZ7</accession>